<feature type="repeat" description="PPR" evidence="2">
    <location>
        <begin position="620"/>
        <end position="654"/>
    </location>
</feature>
<feature type="repeat" description="PPR" evidence="2">
    <location>
        <begin position="298"/>
        <end position="332"/>
    </location>
</feature>
<dbReference type="InterPro" id="IPR002885">
    <property type="entry name" value="PPR_rpt"/>
</dbReference>
<dbReference type="PROSITE" id="PS51375">
    <property type="entry name" value="PPR"/>
    <property type="match status" value="12"/>
</dbReference>
<dbReference type="SUPFAM" id="SSF48452">
    <property type="entry name" value="TPR-like"/>
    <property type="match status" value="1"/>
</dbReference>
<evidence type="ECO:0008006" key="5">
    <source>
        <dbReference type="Google" id="ProtNLM"/>
    </source>
</evidence>
<protein>
    <recommendedName>
        <fullName evidence="5">Pentatricopeptide repeat-containing protein</fullName>
    </recommendedName>
</protein>
<dbReference type="eggNOG" id="KOG4197">
    <property type="taxonomic scope" value="Eukaryota"/>
</dbReference>
<dbReference type="PANTHER" id="PTHR45613:SF459">
    <property type="entry name" value="OS10G0497300 PROTEIN"/>
    <property type="match status" value="1"/>
</dbReference>
<evidence type="ECO:0000313" key="4">
    <source>
        <dbReference type="Proteomes" id="UP000030645"/>
    </source>
</evidence>
<evidence type="ECO:0000256" key="2">
    <source>
        <dbReference type="PROSITE-ProRule" id="PRU00708"/>
    </source>
</evidence>
<dbReference type="Pfam" id="PF12854">
    <property type="entry name" value="PPR_1"/>
    <property type="match status" value="3"/>
</dbReference>
<dbReference type="Pfam" id="PF13041">
    <property type="entry name" value="PPR_2"/>
    <property type="match status" value="4"/>
</dbReference>
<keyword evidence="4" id="KW-1185">Reference proteome</keyword>
<dbReference type="AlphaFoldDB" id="W9R1M1"/>
<reference evidence="4" key="1">
    <citation type="submission" date="2013-01" db="EMBL/GenBank/DDBJ databases">
        <title>Draft Genome Sequence of a Mulberry Tree, Morus notabilis C.K. Schneid.</title>
        <authorList>
            <person name="He N."/>
            <person name="Zhao S."/>
        </authorList>
    </citation>
    <scope>NUCLEOTIDE SEQUENCE</scope>
</reference>
<feature type="repeat" description="PPR" evidence="2">
    <location>
        <begin position="410"/>
        <end position="444"/>
    </location>
</feature>
<dbReference type="Gene3D" id="1.25.40.10">
    <property type="entry name" value="Tetratricopeptide repeat domain"/>
    <property type="match status" value="7"/>
</dbReference>
<evidence type="ECO:0000256" key="1">
    <source>
        <dbReference type="ARBA" id="ARBA00022737"/>
    </source>
</evidence>
<feature type="repeat" description="PPR" evidence="2">
    <location>
        <begin position="333"/>
        <end position="367"/>
    </location>
</feature>
<gene>
    <name evidence="3" type="ORF">L484_012912</name>
</gene>
<dbReference type="KEGG" id="mnt:21396103"/>
<keyword evidence="1" id="KW-0677">Repeat</keyword>
<feature type="repeat" description="PPR" evidence="2">
    <location>
        <begin position="515"/>
        <end position="549"/>
    </location>
</feature>
<feature type="repeat" description="PPR" evidence="2">
    <location>
        <begin position="480"/>
        <end position="514"/>
    </location>
</feature>
<feature type="repeat" description="PPR" evidence="2">
    <location>
        <begin position="550"/>
        <end position="584"/>
    </location>
</feature>
<feature type="repeat" description="PPR" evidence="2">
    <location>
        <begin position="691"/>
        <end position="725"/>
    </location>
</feature>
<name>W9R1M1_9ROSA</name>
<feature type="repeat" description="PPR" evidence="2">
    <location>
        <begin position="374"/>
        <end position="408"/>
    </location>
</feature>
<proteinExistence type="predicted"/>
<dbReference type="NCBIfam" id="TIGR00756">
    <property type="entry name" value="PPR"/>
    <property type="match status" value="12"/>
</dbReference>
<organism evidence="3 4">
    <name type="scientific">Morus notabilis</name>
    <dbReference type="NCBI Taxonomy" id="981085"/>
    <lineage>
        <taxon>Eukaryota</taxon>
        <taxon>Viridiplantae</taxon>
        <taxon>Streptophyta</taxon>
        <taxon>Embryophyta</taxon>
        <taxon>Tracheophyta</taxon>
        <taxon>Spermatophyta</taxon>
        <taxon>Magnoliopsida</taxon>
        <taxon>eudicotyledons</taxon>
        <taxon>Gunneridae</taxon>
        <taxon>Pentapetalae</taxon>
        <taxon>rosids</taxon>
        <taxon>fabids</taxon>
        <taxon>Rosales</taxon>
        <taxon>Moraceae</taxon>
        <taxon>Moreae</taxon>
        <taxon>Morus</taxon>
    </lineage>
</organism>
<dbReference type="Proteomes" id="UP000030645">
    <property type="component" value="Unassembled WGS sequence"/>
</dbReference>
<accession>W9R1M1</accession>
<dbReference type="Pfam" id="PF01535">
    <property type="entry name" value="PPR"/>
    <property type="match status" value="2"/>
</dbReference>
<dbReference type="OrthoDB" id="185373at2759"/>
<dbReference type="PANTHER" id="PTHR45613">
    <property type="entry name" value="PENTATRICOPEPTIDE REPEAT-CONTAINING PROTEIN"/>
    <property type="match status" value="1"/>
</dbReference>
<sequence length="769" mass="86637">MKSLSATNHSTKPFLHLLQLKLHPRPTPSILRHLSVESYPPKDDETFISHALQLLQPPETEWNAEQLQTLLFSDSESPSPTRLLHIARRLDSSSKALNFFDHVRENSHLPKDSSLLASTFQAVLELASREPSWEKRLFELYTTSRERNVPLTINAATLLFVCFGRAGMREELMTVLKGLDDDCKNTHALNRVIDVLLRLGCVDDALHVLDEMLEPDGKFPPNEVTGNAVFPLLLNRDRSFRRFEDEEIIGLVSRFGEHGVFPDGLLLRQLITNFCRDKKDGCAWDVLCNVIKSNGSVATDACNALLAGLARSKDFKKMNELMEKMKEKDIKPNVVTYGILINCLCKSRRIDGALEVFAVLRQGGENGKYLVKPDVIIYNTLIDGLCKVGRQEEGLNLMEQMRSEEFCKPNTVTYNCLIDGFNKVGEIERGLKIFDQMKRDQVPPDVVTLNTLVDGMCKLGRVGSAVKLFDVMQRTGIQGNAFTYTMLIAAFCSVNNINKAMELFDQMVSSRHSADAILYYSLISGLSRAGRMDDASMVVSKLKEAGFCLDIVAYNVLISGFCKKNKLDKAYEMLKDMEETGIKPNTITYNTLISHFCKIGSFETAHKVLQKMLNSGLAPTVVTYGSLINAYCMEDKIEEAMELFEWMSSGSKIPPNTVIYNILIDSLCKKNDVKLALSLMNDMKVRGVKPNTTTYNALFKGLRENNLLEEAFKFMDQMADQSCNPDYITMEVLAEWLSAVGKRDELMKFLQRYEVSDCTPSKLTNFQEG</sequence>
<dbReference type="EMBL" id="KE344045">
    <property type="protein sequence ID" value="EXB51620.1"/>
    <property type="molecule type" value="Genomic_DNA"/>
</dbReference>
<dbReference type="InterPro" id="IPR011990">
    <property type="entry name" value="TPR-like_helical_dom_sf"/>
</dbReference>
<feature type="repeat" description="PPR" evidence="2">
    <location>
        <begin position="585"/>
        <end position="619"/>
    </location>
</feature>
<feature type="repeat" description="PPR" evidence="2">
    <location>
        <begin position="445"/>
        <end position="479"/>
    </location>
</feature>
<evidence type="ECO:0000313" key="3">
    <source>
        <dbReference type="EMBL" id="EXB51620.1"/>
    </source>
</evidence>
<feature type="repeat" description="PPR" evidence="2">
    <location>
        <begin position="656"/>
        <end position="690"/>
    </location>
</feature>